<name>A0AAV7T236_PLEWA</name>
<dbReference type="AlphaFoldDB" id="A0AAV7T236"/>
<dbReference type="EMBL" id="JANPWB010000007">
    <property type="protein sequence ID" value="KAJ1170169.1"/>
    <property type="molecule type" value="Genomic_DNA"/>
</dbReference>
<comment type="caution">
    <text evidence="2">The sequence shown here is derived from an EMBL/GenBank/DDBJ whole genome shotgun (WGS) entry which is preliminary data.</text>
</comment>
<evidence type="ECO:0000256" key="1">
    <source>
        <dbReference type="SAM" id="MobiDB-lite"/>
    </source>
</evidence>
<proteinExistence type="predicted"/>
<organism evidence="2 3">
    <name type="scientific">Pleurodeles waltl</name>
    <name type="common">Iberian ribbed newt</name>
    <dbReference type="NCBI Taxonomy" id="8319"/>
    <lineage>
        <taxon>Eukaryota</taxon>
        <taxon>Metazoa</taxon>
        <taxon>Chordata</taxon>
        <taxon>Craniata</taxon>
        <taxon>Vertebrata</taxon>
        <taxon>Euteleostomi</taxon>
        <taxon>Amphibia</taxon>
        <taxon>Batrachia</taxon>
        <taxon>Caudata</taxon>
        <taxon>Salamandroidea</taxon>
        <taxon>Salamandridae</taxon>
        <taxon>Pleurodelinae</taxon>
        <taxon>Pleurodeles</taxon>
    </lineage>
</organism>
<feature type="region of interest" description="Disordered" evidence="1">
    <location>
        <begin position="103"/>
        <end position="168"/>
    </location>
</feature>
<protein>
    <submittedName>
        <fullName evidence="2">Uncharacterized protein</fullName>
    </submittedName>
</protein>
<evidence type="ECO:0000313" key="2">
    <source>
        <dbReference type="EMBL" id="KAJ1170169.1"/>
    </source>
</evidence>
<dbReference type="Proteomes" id="UP001066276">
    <property type="component" value="Chromosome 4_1"/>
</dbReference>
<sequence length="168" mass="17794">MSAAALKIEQALGLLREASHLDLIKQEALVVMQPSRWALEGVVVAMLACSPPWWNKLSVTEESGQGHSRLRRVGPIGMSKTHLPTADGEDMLVKVRLITGGGQRPQQAVLHGRFGPQRPSGAKGRQGSAGDGPSNASKRRRQSGAKSNTRVAAGKGHGRGGLGEPQEQ</sequence>
<keyword evidence="3" id="KW-1185">Reference proteome</keyword>
<feature type="compositionally biased region" description="Gly residues" evidence="1">
    <location>
        <begin position="159"/>
        <end position="168"/>
    </location>
</feature>
<gene>
    <name evidence="2" type="ORF">NDU88_002050</name>
</gene>
<evidence type="ECO:0000313" key="3">
    <source>
        <dbReference type="Proteomes" id="UP001066276"/>
    </source>
</evidence>
<accession>A0AAV7T236</accession>
<reference evidence="2" key="1">
    <citation type="journal article" date="2022" name="bioRxiv">
        <title>Sequencing and chromosome-scale assembly of the giantPleurodeles waltlgenome.</title>
        <authorList>
            <person name="Brown T."/>
            <person name="Elewa A."/>
            <person name="Iarovenko S."/>
            <person name="Subramanian E."/>
            <person name="Araus A.J."/>
            <person name="Petzold A."/>
            <person name="Susuki M."/>
            <person name="Suzuki K.-i.T."/>
            <person name="Hayashi T."/>
            <person name="Toyoda A."/>
            <person name="Oliveira C."/>
            <person name="Osipova E."/>
            <person name="Leigh N.D."/>
            <person name="Simon A."/>
            <person name="Yun M.H."/>
        </authorList>
    </citation>
    <scope>NUCLEOTIDE SEQUENCE</scope>
    <source>
        <strain evidence="2">20211129_DDA</strain>
        <tissue evidence="2">Liver</tissue>
    </source>
</reference>